<feature type="transmembrane region" description="Helical" evidence="7">
    <location>
        <begin position="187"/>
        <end position="207"/>
    </location>
</feature>
<evidence type="ECO:0000256" key="3">
    <source>
        <dbReference type="ARBA" id="ARBA00022475"/>
    </source>
</evidence>
<feature type="transmembrane region" description="Helical" evidence="7">
    <location>
        <begin position="135"/>
        <end position="157"/>
    </location>
</feature>
<dbReference type="CDD" id="cd06261">
    <property type="entry name" value="TM_PBP2"/>
    <property type="match status" value="1"/>
</dbReference>
<dbReference type="Gene3D" id="1.10.3720.10">
    <property type="entry name" value="MetI-like"/>
    <property type="match status" value="1"/>
</dbReference>
<feature type="transmembrane region" description="Helical" evidence="7">
    <location>
        <begin position="240"/>
        <end position="261"/>
    </location>
</feature>
<keyword evidence="3" id="KW-1003">Cell membrane</keyword>
<organism evidence="9 10">
    <name type="scientific">Paenibacillus catalpae</name>
    <dbReference type="NCBI Taxonomy" id="1045775"/>
    <lineage>
        <taxon>Bacteria</taxon>
        <taxon>Bacillati</taxon>
        <taxon>Bacillota</taxon>
        <taxon>Bacilli</taxon>
        <taxon>Bacillales</taxon>
        <taxon>Paenibacillaceae</taxon>
        <taxon>Paenibacillus</taxon>
    </lineage>
</organism>
<dbReference type="PANTHER" id="PTHR43744:SF12">
    <property type="entry name" value="ABC TRANSPORTER PERMEASE PROTEIN MG189-RELATED"/>
    <property type="match status" value="1"/>
</dbReference>
<reference evidence="10" key="1">
    <citation type="submission" date="2016-10" db="EMBL/GenBank/DDBJ databases">
        <authorList>
            <person name="Varghese N."/>
            <person name="Submissions S."/>
        </authorList>
    </citation>
    <scope>NUCLEOTIDE SEQUENCE [LARGE SCALE GENOMIC DNA]</scope>
    <source>
        <strain evidence="10">CGMCC 1.10784</strain>
    </source>
</reference>
<evidence type="ECO:0000259" key="8">
    <source>
        <dbReference type="PROSITE" id="PS50928"/>
    </source>
</evidence>
<keyword evidence="4 7" id="KW-0812">Transmembrane</keyword>
<evidence type="ECO:0000313" key="9">
    <source>
        <dbReference type="EMBL" id="SFE08410.1"/>
    </source>
</evidence>
<evidence type="ECO:0000256" key="7">
    <source>
        <dbReference type="RuleBase" id="RU363032"/>
    </source>
</evidence>
<keyword evidence="6 7" id="KW-0472">Membrane</keyword>
<evidence type="ECO:0000313" key="10">
    <source>
        <dbReference type="Proteomes" id="UP000198855"/>
    </source>
</evidence>
<evidence type="ECO:0000256" key="4">
    <source>
        <dbReference type="ARBA" id="ARBA00022692"/>
    </source>
</evidence>
<comment type="subcellular location">
    <subcellularLocation>
        <location evidence="1 7">Cell membrane</location>
        <topology evidence="1 7">Multi-pass membrane protein</topology>
    </subcellularLocation>
</comment>
<protein>
    <submittedName>
        <fullName evidence="9">Raffinose/stachyose/melibiose transport system permease protein</fullName>
    </submittedName>
</protein>
<evidence type="ECO:0000256" key="1">
    <source>
        <dbReference type="ARBA" id="ARBA00004651"/>
    </source>
</evidence>
<dbReference type="InterPro" id="IPR035906">
    <property type="entry name" value="MetI-like_sf"/>
</dbReference>
<evidence type="ECO:0000256" key="6">
    <source>
        <dbReference type="ARBA" id="ARBA00023136"/>
    </source>
</evidence>
<feature type="transmembrane region" description="Helical" evidence="7">
    <location>
        <begin position="110"/>
        <end position="129"/>
    </location>
</feature>
<dbReference type="STRING" id="1045775.SAMN05216378_2266"/>
<feature type="transmembrane region" description="Helical" evidence="7">
    <location>
        <begin position="77"/>
        <end position="98"/>
    </location>
</feature>
<gene>
    <name evidence="9" type="ORF">SAMN05216378_2266</name>
</gene>
<dbReference type="Proteomes" id="UP000198855">
    <property type="component" value="Unassembled WGS sequence"/>
</dbReference>
<dbReference type="Pfam" id="PF00528">
    <property type="entry name" value="BPD_transp_1"/>
    <property type="match status" value="1"/>
</dbReference>
<dbReference type="PANTHER" id="PTHR43744">
    <property type="entry name" value="ABC TRANSPORTER PERMEASE PROTEIN MG189-RELATED-RELATED"/>
    <property type="match status" value="1"/>
</dbReference>
<dbReference type="SUPFAM" id="SSF161098">
    <property type="entry name" value="MetI-like"/>
    <property type="match status" value="1"/>
</dbReference>
<dbReference type="InterPro" id="IPR000515">
    <property type="entry name" value="MetI-like"/>
</dbReference>
<name>A0A1I1XS70_9BACL</name>
<dbReference type="EMBL" id="FOMT01000002">
    <property type="protein sequence ID" value="SFE08410.1"/>
    <property type="molecule type" value="Genomic_DNA"/>
</dbReference>
<feature type="domain" description="ABC transmembrane type-1" evidence="8">
    <location>
        <begin position="72"/>
        <end position="261"/>
    </location>
</feature>
<sequence length="276" mass="30833">MKLKGTKRIIFEVIAVILSIVIFWVPFFFVIINSLKNKTDAALLDLSWPTAIQWSNYREVLIAQDHMVVRSFINSTLITLLSIAVLIVVSAMTGYVLQRRTDRWSGIIQFLVMAGLMIPPAVVPTIWVLDSIHLFKTMTGIVLVEVALGISFAVLLYRSFMATIPREIDEAAIVDGCGSMRMFFQMVFPLLMPVTSTVVVLSSVGIYNDFVNPLYFFPGAKNATIQLTLYNFTSMFNTSWNLLFADIILISLPPLVLFIFFNKKIVAGMTAGAVKG</sequence>
<keyword evidence="10" id="KW-1185">Reference proteome</keyword>
<evidence type="ECO:0000256" key="2">
    <source>
        <dbReference type="ARBA" id="ARBA00022448"/>
    </source>
</evidence>
<dbReference type="AlphaFoldDB" id="A0A1I1XS70"/>
<dbReference type="GO" id="GO:0055085">
    <property type="term" value="P:transmembrane transport"/>
    <property type="evidence" value="ECO:0007669"/>
    <property type="project" value="InterPro"/>
</dbReference>
<proteinExistence type="inferred from homology"/>
<keyword evidence="2 7" id="KW-0813">Transport</keyword>
<accession>A0A1I1XS70</accession>
<evidence type="ECO:0000256" key="5">
    <source>
        <dbReference type="ARBA" id="ARBA00022989"/>
    </source>
</evidence>
<dbReference type="GO" id="GO:0005886">
    <property type="term" value="C:plasma membrane"/>
    <property type="evidence" value="ECO:0007669"/>
    <property type="project" value="UniProtKB-SubCell"/>
</dbReference>
<dbReference type="RefSeq" id="WP_091184710.1">
    <property type="nucleotide sequence ID" value="NZ_FOMT01000002.1"/>
</dbReference>
<keyword evidence="5 7" id="KW-1133">Transmembrane helix</keyword>
<comment type="similarity">
    <text evidence="7">Belongs to the binding-protein-dependent transport system permease family.</text>
</comment>
<dbReference type="PROSITE" id="PS50928">
    <property type="entry name" value="ABC_TM1"/>
    <property type="match status" value="1"/>
</dbReference>
<dbReference type="OrthoDB" id="9772609at2"/>
<feature type="transmembrane region" description="Helical" evidence="7">
    <location>
        <begin position="9"/>
        <end position="32"/>
    </location>
</feature>